<dbReference type="Pfam" id="PF08186">
    <property type="entry name" value="Wound_ind"/>
    <property type="match status" value="1"/>
</dbReference>
<organism evidence="1 2">
    <name type="scientific">Musa troglodytarum</name>
    <name type="common">fe'i banana</name>
    <dbReference type="NCBI Taxonomy" id="320322"/>
    <lineage>
        <taxon>Eukaryota</taxon>
        <taxon>Viridiplantae</taxon>
        <taxon>Streptophyta</taxon>
        <taxon>Embryophyta</taxon>
        <taxon>Tracheophyta</taxon>
        <taxon>Spermatophyta</taxon>
        <taxon>Magnoliopsida</taxon>
        <taxon>Liliopsida</taxon>
        <taxon>Zingiberales</taxon>
        <taxon>Musaceae</taxon>
        <taxon>Musa</taxon>
    </lineage>
</organism>
<evidence type="ECO:0000313" key="1">
    <source>
        <dbReference type="EMBL" id="URD76278.1"/>
    </source>
</evidence>
<protein>
    <submittedName>
        <fullName evidence="1">Uncharacterized protein</fullName>
    </submittedName>
</protein>
<sequence>MIYDVNSPLFRSFLSQKGGSAADKRIQGLWITVLVQQQSTGIMSNIMASVYTGTHAQKRLEDVDVGGIDIAPGDHVGILDVELEVRSTIGRRLRTSGIGPRRACCTKNIGVVEFN</sequence>
<gene>
    <name evidence="1" type="ORF">MUK42_33720</name>
</gene>
<proteinExistence type="predicted"/>
<dbReference type="Proteomes" id="UP001055439">
    <property type="component" value="Chromosome 1"/>
</dbReference>
<name>A0A9E7EI23_9LILI</name>
<accession>A0A9E7EI23</accession>
<evidence type="ECO:0000313" key="2">
    <source>
        <dbReference type="Proteomes" id="UP001055439"/>
    </source>
</evidence>
<dbReference type="PANTHER" id="PTHR36752">
    <property type="entry name" value="OS12G0405700 PROTEIN"/>
    <property type="match status" value="1"/>
</dbReference>
<dbReference type="InterPro" id="IPR012643">
    <property type="entry name" value="Wound_ind"/>
</dbReference>
<reference evidence="1" key="1">
    <citation type="submission" date="2022-05" db="EMBL/GenBank/DDBJ databases">
        <title>The Musa troglodytarum L. genome provides insights into the mechanism of non-climacteric behaviour and enrichment of carotenoids.</title>
        <authorList>
            <person name="Wang J."/>
        </authorList>
    </citation>
    <scope>NUCLEOTIDE SEQUENCE</scope>
    <source>
        <tissue evidence="1">Leaf</tissue>
    </source>
</reference>
<dbReference type="AlphaFoldDB" id="A0A9E7EI23"/>
<dbReference type="EMBL" id="CP097502">
    <property type="protein sequence ID" value="URD76278.1"/>
    <property type="molecule type" value="Genomic_DNA"/>
</dbReference>
<keyword evidence="2" id="KW-1185">Reference proteome</keyword>
<dbReference type="PANTHER" id="PTHR36752:SF2">
    <property type="entry name" value="OS12G0405700 PROTEIN"/>
    <property type="match status" value="1"/>
</dbReference>